<dbReference type="GO" id="GO:0005634">
    <property type="term" value="C:nucleus"/>
    <property type="evidence" value="ECO:0007669"/>
    <property type="project" value="TreeGrafter"/>
</dbReference>
<keyword evidence="4" id="KW-1185">Reference proteome</keyword>
<dbReference type="SMART" id="SM00774">
    <property type="entry name" value="WRKY"/>
    <property type="match status" value="1"/>
</dbReference>
<dbReference type="AlphaFoldDB" id="A0A8J6BH53"/>
<dbReference type="PANTHER" id="PTHR34396:SF31">
    <property type="entry name" value="OS02G0326900 PROTEIN"/>
    <property type="match status" value="1"/>
</dbReference>
<name>A0A8J6BH53_ZIZPA</name>
<proteinExistence type="predicted"/>
<dbReference type="GO" id="GO:0003700">
    <property type="term" value="F:DNA-binding transcription factor activity"/>
    <property type="evidence" value="ECO:0007669"/>
    <property type="project" value="InterPro"/>
</dbReference>
<dbReference type="PROSITE" id="PS50811">
    <property type="entry name" value="WRKY"/>
    <property type="match status" value="1"/>
</dbReference>
<dbReference type="EMBL" id="JAAALK010000082">
    <property type="protein sequence ID" value="KAG8084550.1"/>
    <property type="molecule type" value="Genomic_DNA"/>
</dbReference>
<accession>A0A8J6BH53</accession>
<evidence type="ECO:0000259" key="2">
    <source>
        <dbReference type="PROSITE" id="PS50811"/>
    </source>
</evidence>
<gene>
    <name evidence="3" type="ORF">GUJ93_ZPchr0010g10134</name>
</gene>
<feature type="region of interest" description="Disordered" evidence="1">
    <location>
        <begin position="1"/>
        <end position="25"/>
    </location>
</feature>
<dbReference type="Proteomes" id="UP000729402">
    <property type="component" value="Unassembled WGS sequence"/>
</dbReference>
<dbReference type="GO" id="GO:1990837">
    <property type="term" value="F:sequence-specific double-stranded DNA binding"/>
    <property type="evidence" value="ECO:0007669"/>
    <property type="project" value="TreeGrafter"/>
</dbReference>
<dbReference type="InterPro" id="IPR053031">
    <property type="entry name" value="Cuticle_assoc_protein"/>
</dbReference>
<evidence type="ECO:0000313" key="3">
    <source>
        <dbReference type="EMBL" id="KAG8084550.1"/>
    </source>
</evidence>
<dbReference type="InterPro" id="IPR003657">
    <property type="entry name" value="WRKY_dom"/>
</dbReference>
<reference evidence="3" key="1">
    <citation type="journal article" date="2021" name="bioRxiv">
        <title>Whole Genome Assembly and Annotation of Northern Wild Rice, Zizania palustris L., Supports a Whole Genome Duplication in the Zizania Genus.</title>
        <authorList>
            <person name="Haas M."/>
            <person name="Kono T."/>
            <person name="Macchietto M."/>
            <person name="Millas R."/>
            <person name="McGilp L."/>
            <person name="Shao M."/>
            <person name="Duquette J."/>
            <person name="Hirsch C.N."/>
            <person name="Kimball J."/>
        </authorList>
    </citation>
    <scope>NUCLEOTIDE SEQUENCE</scope>
    <source>
        <tissue evidence="3">Fresh leaf tissue</tissue>
    </source>
</reference>
<dbReference type="GO" id="GO:0006357">
    <property type="term" value="P:regulation of transcription by RNA polymerase II"/>
    <property type="evidence" value="ECO:0007669"/>
    <property type="project" value="TreeGrafter"/>
</dbReference>
<evidence type="ECO:0000256" key="1">
    <source>
        <dbReference type="SAM" id="MobiDB-lite"/>
    </source>
</evidence>
<protein>
    <recommendedName>
        <fullName evidence="2">WRKY domain-containing protein</fullName>
    </recommendedName>
</protein>
<reference evidence="3" key="2">
    <citation type="submission" date="2021-02" db="EMBL/GenBank/DDBJ databases">
        <authorList>
            <person name="Kimball J.A."/>
            <person name="Haas M.W."/>
            <person name="Macchietto M."/>
            <person name="Kono T."/>
            <person name="Duquette J."/>
            <person name="Shao M."/>
        </authorList>
    </citation>
    <scope>NUCLEOTIDE SEQUENCE</scope>
    <source>
        <tissue evidence="3">Fresh leaf tissue</tissue>
    </source>
</reference>
<sequence>MADQGFRPYPPMMPAPSTAQQHVGSSSSTAVIQMAGLHSHTAYGNVDQADDVYLWRMCGQSTNQSTVLLHYQCAQENCLVQKSVALSIDGQTIETVYRGSHNHQQRSEDCVVLDPSDAAGAAGPSVPEIGNGGDQLSGSSDSEEDNDGNAGIDRDAASADANAVKRLRSKVWKEFKPIFINGKLHNAESWQPDLPVSKKSKYGHQNPLEELRWSIVSNLCPFSAMYSASFAQFLAGRNPVLNMVQQATVEEKILSVFHNEKLKLKEKITATPGGFSCH</sequence>
<comment type="caution">
    <text evidence="3">The sequence shown here is derived from an EMBL/GenBank/DDBJ whole genome shotgun (WGS) entry which is preliminary data.</text>
</comment>
<organism evidence="3 4">
    <name type="scientific">Zizania palustris</name>
    <name type="common">Northern wild rice</name>
    <dbReference type="NCBI Taxonomy" id="103762"/>
    <lineage>
        <taxon>Eukaryota</taxon>
        <taxon>Viridiplantae</taxon>
        <taxon>Streptophyta</taxon>
        <taxon>Embryophyta</taxon>
        <taxon>Tracheophyta</taxon>
        <taxon>Spermatophyta</taxon>
        <taxon>Magnoliopsida</taxon>
        <taxon>Liliopsida</taxon>
        <taxon>Poales</taxon>
        <taxon>Poaceae</taxon>
        <taxon>BOP clade</taxon>
        <taxon>Oryzoideae</taxon>
        <taxon>Oryzeae</taxon>
        <taxon>Zizaniinae</taxon>
        <taxon>Zizania</taxon>
    </lineage>
</organism>
<dbReference type="Pfam" id="PF03106">
    <property type="entry name" value="WRKY"/>
    <property type="match status" value="1"/>
</dbReference>
<dbReference type="PANTHER" id="PTHR34396">
    <property type="entry name" value="OS03G0264950 PROTEIN-RELATED"/>
    <property type="match status" value="1"/>
</dbReference>
<evidence type="ECO:0000313" key="4">
    <source>
        <dbReference type="Proteomes" id="UP000729402"/>
    </source>
</evidence>
<dbReference type="OrthoDB" id="692944at2759"/>
<feature type="domain" description="WRKY" evidence="2">
    <location>
        <begin position="44"/>
        <end position="106"/>
    </location>
</feature>
<feature type="region of interest" description="Disordered" evidence="1">
    <location>
        <begin position="115"/>
        <end position="156"/>
    </location>
</feature>